<dbReference type="NCBIfam" id="TIGR03071">
    <property type="entry name" value="couple_hipA"/>
    <property type="match status" value="1"/>
</dbReference>
<dbReference type="Pfam" id="PF13657">
    <property type="entry name" value="Couple_hipA"/>
    <property type="match status" value="1"/>
</dbReference>
<sequence>MAIVDNLAVLIAGRRAGTIRQAYDGALSFSYENGYDAVPLSLSMPIDGAAFGDKVVRPFLFGLLPDSYDVRRSLGHEYEVSPDNPFALLSHIGLDCPGAVQLCGEDSVDDLLERRETLVAMADHEVALRLKQGRGNGAARWETDNERWSLGGQQAKFALRREGDGWYSCEGAAATTHIFKPGISDLKLSALNEYVCLKLAAVCGIPAERVDYLVFEDEPAIVATRYDRVRDDAGRVRRLHQEDFCQVLGVLPERKYPEEGGPGARDIVGVCGRTGSAVANISQFMDMLFFNYLIGAPDAHAKNYSLLHGRDVSYLAPLYDVASLLPYAERPFDIKLAMGVAGENRVGRLSARRLGKFADANGLEEHGLTGDVLAERLAALAGKVPATLEAVLAENGALPGIDELGSRLLPLVAELCERSTARLG</sequence>
<dbReference type="PANTHER" id="PTHR37419:SF1">
    <property type="entry name" value="SERINE_THREONINE-PROTEIN KINASE TOXIN HIPA"/>
    <property type="match status" value="1"/>
</dbReference>
<gene>
    <name evidence="6" type="ORF">VIN30_08785</name>
</gene>
<comment type="caution">
    <text evidence="6">The sequence shown here is derived from an EMBL/GenBank/DDBJ whole genome shotgun (WGS) entry which is preliminary data.</text>
</comment>
<proteinExistence type="inferred from homology"/>
<dbReference type="PANTHER" id="PTHR37419">
    <property type="entry name" value="SERINE/THREONINE-PROTEIN KINASE TOXIN HIPA"/>
    <property type="match status" value="1"/>
</dbReference>
<protein>
    <submittedName>
        <fullName evidence="6">Type II toxin-antitoxin system HipA family toxin</fullName>
    </submittedName>
</protein>
<evidence type="ECO:0000256" key="1">
    <source>
        <dbReference type="ARBA" id="ARBA00010164"/>
    </source>
</evidence>
<evidence type="ECO:0000259" key="4">
    <source>
        <dbReference type="Pfam" id="PF07804"/>
    </source>
</evidence>
<evidence type="ECO:0000259" key="5">
    <source>
        <dbReference type="Pfam" id="PF13657"/>
    </source>
</evidence>
<keyword evidence="7" id="KW-1185">Reference proteome</keyword>
<evidence type="ECO:0000313" key="7">
    <source>
        <dbReference type="Proteomes" id="UP001349994"/>
    </source>
</evidence>
<dbReference type="Proteomes" id="UP001349994">
    <property type="component" value="Unassembled WGS sequence"/>
</dbReference>
<dbReference type="EMBL" id="JAYMFF010000017">
    <property type="protein sequence ID" value="MEC4176538.1"/>
    <property type="molecule type" value="Genomic_DNA"/>
</dbReference>
<dbReference type="InterPro" id="IPR052028">
    <property type="entry name" value="HipA_Ser/Thr_kinase"/>
</dbReference>
<evidence type="ECO:0000256" key="3">
    <source>
        <dbReference type="ARBA" id="ARBA00022777"/>
    </source>
</evidence>
<feature type="domain" description="HipA N-terminal subdomain 1" evidence="5">
    <location>
        <begin position="7"/>
        <end position="102"/>
    </location>
</feature>
<dbReference type="InterPro" id="IPR017508">
    <property type="entry name" value="HipA_N1"/>
</dbReference>
<evidence type="ECO:0000313" key="6">
    <source>
        <dbReference type="EMBL" id="MEC4176538.1"/>
    </source>
</evidence>
<keyword evidence="2" id="KW-0808">Transferase</keyword>
<keyword evidence="3" id="KW-0418">Kinase</keyword>
<comment type="similarity">
    <text evidence="1">Belongs to the HipA Ser/Thr kinase family.</text>
</comment>
<dbReference type="InterPro" id="IPR012893">
    <property type="entry name" value="HipA-like_C"/>
</dbReference>
<dbReference type="Pfam" id="PF07804">
    <property type="entry name" value="HipA_C"/>
    <property type="match status" value="1"/>
</dbReference>
<dbReference type="Gene3D" id="1.10.1070.20">
    <property type="match status" value="1"/>
</dbReference>
<feature type="domain" description="HipA-like C-terminal" evidence="4">
    <location>
        <begin position="148"/>
        <end position="362"/>
    </location>
</feature>
<evidence type="ECO:0000256" key="2">
    <source>
        <dbReference type="ARBA" id="ARBA00022679"/>
    </source>
</evidence>
<dbReference type="CDD" id="cd17808">
    <property type="entry name" value="HipA_Ec_like"/>
    <property type="match status" value="1"/>
</dbReference>
<dbReference type="RefSeq" id="WP_338210909.1">
    <property type="nucleotide sequence ID" value="NZ_JAYMFF010000017.1"/>
</dbReference>
<accession>A0ABU6IJ91</accession>
<name>A0ABU6IJ91_9ACTN</name>
<reference evidence="6 7" key="1">
    <citation type="submission" date="2024-01" db="EMBL/GenBank/DDBJ databases">
        <title>novel species in genus Adlercreutzia.</title>
        <authorList>
            <person name="Liu X."/>
        </authorList>
    </citation>
    <scope>NUCLEOTIDE SEQUENCE [LARGE SCALE GENOMIC DNA]</scope>
    <source>
        <strain evidence="6 7">R7</strain>
    </source>
</reference>
<organism evidence="6 7">
    <name type="scientific">Adlercreutzia wanghongyangiae</name>
    <dbReference type="NCBI Taxonomy" id="3111451"/>
    <lineage>
        <taxon>Bacteria</taxon>
        <taxon>Bacillati</taxon>
        <taxon>Actinomycetota</taxon>
        <taxon>Coriobacteriia</taxon>
        <taxon>Eggerthellales</taxon>
        <taxon>Eggerthellaceae</taxon>
        <taxon>Adlercreutzia</taxon>
    </lineage>
</organism>